<proteinExistence type="predicted"/>
<sequence length="155" mass="17439">MQIAIPIQMPIHFVWKPDRDRTDGEAPVVISHTRDTAWLYHAAHVTEYYTGCSVDTFVACTLNWSRARAPVTYGRADDAPPRDRYASCARSQIRHTHARKPHIAHPTHIVFPSVTAANSRKLPAMSTNCPATAHHYELQVHSQSGLESDSTDKER</sequence>
<dbReference type="Proteomes" id="UP000299102">
    <property type="component" value="Unassembled WGS sequence"/>
</dbReference>
<keyword evidence="2" id="KW-1185">Reference proteome</keyword>
<accession>A0A4C1XLJ5</accession>
<protein>
    <submittedName>
        <fullName evidence="1">Uncharacterized protein</fullName>
    </submittedName>
</protein>
<dbReference type="EMBL" id="BGZK01000885">
    <property type="protein sequence ID" value="GBP64013.1"/>
    <property type="molecule type" value="Genomic_DNA"/>
</dbReference>
<dbReference type="AlphaFoldDB" id="A0A4C1XLJ5"/>
<evidence type="ECO:0000313" key="2">
    <source>
        <dbReference type="Proteomes" id="UP000299102"/>
    </source>
</evidence>
<name>A0A4C1XLJ5_EUMVA</name>
<comment type="caution">
    <text evidence="1">The sequence shown here is derived from an EMBL/GenBank/DDBJ whole genome shotgun (WGS) entry which is preliminary data.</text>
</comment>
<evidence type="ECO:0000313" key="1">
    <source>
        <dbReference type="EMBL" id="GBP64013.1"/>
    </source>
</evidence>
<reference evidence="1 2" key="1">
    <citation type="journal article" date="2019" name="Commun. Biol.">
        <title>The bagworm genome reveals a unique fibroin gene that provides high tensile strength.</title>
        <authorList>
            <person name="Kono N."/>
            <person name="Nakamura H."/>
            <person name="Ohtoshi R."/>
            <person name="Tomita M."/>
            <person name="Numata K."/>
            <person name="Arakawa K."/>
        </authorList>
    </citation>
    <scope>NUCLEOTIDE SEQUENCE [LARGE SCALE GENOMIC DNA]</scope>
</reference>
<gene>
    <name evidence="1" type="ORF">EVAR_43029_1</name>
</gene>
<organism evidence="1 2">
    <name type="scientific">Eumeta variegata</name>
    <name type="common">Bagworm moth</name>
    <name type="synonym">Eumeta japonica</name>
    <dbReference type="NCBI Taxonomy" id="151549"/>
    <lineage>
        <taxon>Eukaryota</taxon>
        <taxon>Metazoa</taxon>
        <taxon>Ecdysozoa</taxon>
        <taxon>Arthropoda</taxon>
        <taxon>Hexapoda</taxon>
        <taxon>Insecta</taxon>
        <taxon>Pterygota</taxon>
        <taxon>Neoptera</taxon>
        <taxon>Endopterygota</taxon>
        <taxon>Lepidoptera</taxon>
        <taxon>Glossata</taxon>
        <taxon>Ditrysia</taxon>
        <taxon>Tineoidea</taxon>
        <taxon>Psychidae</taxon>
        <taxon>Oiketicinae</taxon>
        <taxon>Eumeta</taxon>
    </lineage>
</organism>